<dbReference type="AlphaFoldDB" id="A0AAV0L776"/>
<accession>A0AAV0L776</accession>
<protein>
    <submittedName>
        <fullName evidence="1">Uncharacterized protein</fullName>
    </submittedName>
</protein>
<dbReference type="Proteomes" id="UP001154282">
    <property type="component" value="Unassembled WGS sequence"/>
</dbReference>
<gene>
    <name evidence="1" type="ORF">LITE_LOCUS22552</name>
</gene>
<proteinExistence type="predicted"/>
<evidence type="ECO:0000313" key="2">
    <source>
        <dbReference type="Proteomes" id="UP001154282"/>
    </source>
</evidence>
<sequence length="18" mass="1883">MRRAAAVAGTGRGWPLGR</sequence>
<comment type="caution">
    <text evidence="1">The sequence shown here is derived from an EMBL/GenBank/DDBJ whole genome shotgun (WGS) entry which is preliminary data.</text>
</comment>
<reference evidence="1" key="1">
    <citation type="submission" date="2022-08" db="EMBL/GenBank/DDBJ databases">
        <authorList>
            <person name="Gutierrez-Valencia J."/>
        </authorList>
    </citation>
    <scope>NUCLEOTIDE SEQUENCE</scope>
</reference>
<dbReference type="EMBL" id="CAMGYJ010000006">
    <property type="protein sequence ID" value="CAI0430317.1"/>
    <property type="molecule type" value="Genomic_DNA"/>
</dbReference>
<organism evidence="1 2">
    <name type="scientific">Linum tenue</name>
    <dbReference type="NCBI Taxonomy" id="586396"/>
    <lineage>
        <taxon>Eukaryota</taxon>
        <taxon>Viridiplantae</taxon>
        <taxon>Streptophyta</taxon>
        <taxon>Embryophyta</taxon>
        <taxon>Tracheophyta</taxon>
        <taxon>Spermatophyta</taxon>
        <taxon>Magnoliopsida</taxon>
        <taxon>eudicotyledons</taxon>
        <taxon>Gunneridae</taxon>
        <taxon>Pentapetalae</taxon>
        <taxon>rosids</taxon>
        <taxon>fabids</taxon>
        <taxon>Malpighiales</taxon>
        <taxon>Linaceae</taxon>
        <taxon>Linum</taxon>
    </lineage>
</organism>
<keyword evidence="2" id="KW-1185">Reference proteome</keyword>
<name>A0AAV0L776_9ROSI</name>
<evidence type="ECO:0000313" key="1">
    <source>
        <dbReference type="EMBL" id="CAI0430317.1"/>
    </source>
</evidence>